<proteinExistence type="predicted"/>
<reference evidence="5 6" key="1">
    <citation type="submission" date="2018-08" db="EMBL/GenBank/DDBJ databases">
        <title>Genomic Encyclopedia of Type Strains, Phase IV (KMG-IV): sequencing the most valuable type-strain genomes for metagenomic binning, comparative biology and taxonomic classification.</title>
        <authorList>
            <person name="Goeker M."/>
        </authorList>
    </citation>
    <scope>NUCLEOTIDE SEQUENCE [LARGE SCALE GENOMIC DNA]</scope>
    <source>
        <strain evidence="5 6">DSM 23923</strain>
    </source>
</reference>
<dbReference type="CDD" id="cd00367">
    <property type="entry name" value="PTS-HPr_like"/>
    <property type="match status" value="1"/>
</dbReference>
<dbReference type="NCBIfam" id="TIGR01003">
    <property type="entry name" value="PTS_HPr_family"/>
    <property type="match status" value="1"/>
</dbReference>
<dbReference type="PANTHER" id="PTHR33705">
    <property type="entry name" value="PHOSPHOCARRIER PROTEIN HPR"/>
    <property type="match status" value="1"/>
</dbReference>
<dbReference type="Proteomes" id="UP000256388">
    <property type="component" value="Unassembled WGS sequence"/>
</dbReference>
<dbReference type="Pfam" id="PF00381">
    <property type="entry name" value="PTS-HPr"/>
    <property type="match status" value="1"/>
</dbReference>
<dbReference type="GO" id="GO:0005737">
    <property type="term" value="C:cytoplasm"/>
    <property type="evidence" value="ECO:0007669"/>
    <property type="project" value="UniProtKB-SubCell"/>
</dbReference>
<accession>A0A347ZQC8</accession>
<dbReference type="EMBL" id="QUMS01000004">
    <property type="protein sequence ID" value="REG06161.1"/>
    <property type="molecule type" value="Genomic_DNA"/>
</dbReference>
<organism evidence="5 6">
    <name type="scientific">Pelolinea submarina</name>
    <dbReference type="NCBI Taxonomy" id="913107"/>
    <lineage>
        <taxon>Bacteria</taxon>
        <taxon>Bacillati</taxon>
        <taxon>Chloroflexota</taxon>
        <taxon>Anaerolineae</taxon>
        <taxon>Anaerolineales</taxon>
        <taxon>Anaerolineaceae</taxon>
        <taxon>Pelolinea</taxon>
    </lineage>
</organism>
<evidence type="ECO:0000313" key="6">
    <source>
        <dbReference type="Proteomes" id="UP000256388"/>
    </source>
</evidence>
<keyword evidence="3" id="KW-0598">Phosphotransferase system</keyword>
<comment type="caution">
    <text evidence="5">The sequence shown here is derived from an EMBL/GenBank/DDBJ whole genome shotgun (WGS) entry which is preliminary data.</text>
</comment>
<comment type="subcellular location">
    <subcellularLocation>
        <location evidence="1">Cytoplasm</location>
    </subcellularLocation>
</comment>
<evidence type="ECO:0000313" key="5">
    <source>
        <dbReference type="EMBL" id="REG06161.1"/>
    </source>
</evidence>
<dbReference type="RefSeq" id="WP_116225861.1">
    <property type="nucleotide sequence ID" value="NZ_AP018437.1"/>
</dbReference>
<keyword evidence="2" id="KW-0963">Cytoplasm</keyword>
<feature type="domain" description="HPr" evidence="4">
    <location>
        <begin position="1"/>
        <end position="89"/>
    </location>
</feature>
<dbReference type="PANTHER" id="PTHR33705:SF2">
    <property type="entry name" value="PHOSPHOCARRIER PROTEIN NPR"/>
    <property type="match status" value="1"/>
</dbReference>
<dbReference type="AlphaFoldDB" id="A0A347ZQC8"/>
<dbReference type="Gene3D" id="3.30.1340.10">
    <property type="entry name" value="HPr-like"/>
    <property type="match status" value="1"/>
</dbReference>
<dbReference type="OrthoDB" id="9809047at2"/>
<keyword evidence="6" id="KW-1185">Reference proteome</keyword>
<dbReference type="PROSITE" id="PS51350">
    <property type="entry name" value="PTS_HPR_DOM"/>
    <property type="match status" value="1"/>
</dbReference>
<evidence type="ECO:0000256" key="1">
    <source>
        <dbReference type="ARBA" id="ARBA00004496"/>
    </source>
</evidence>
<gene>
    <name evidence="5" type="ORF">DFR64_2593</name>
</gene>
<dbReference type="InterPro" id="IPR000032">
    <property type="entry name" value="HPr-like"/>
</dbReference>
<name>A0A347ZQC8_9CHLR</name>
<evidence type="ECO:0000256" key="2">
    <source>
        <dbReference type="ARBA" id="ARBA00022490"/>
    </source>
</evidence>
<dbReference type="PRINTS" id="PR00107">
    <property type="entry name" value="PHOSPHOCPHPR"/>
</dbReference>
<dbReference type="GO" id="GO:0009401">
    <property type="term" value="P:phosphoenolpyruvate-dependent sugar phosphotransferase system"/>
    <property type="evidence" value="ECO:0007669"/>
    <property type="project" value="UniProtKB-KW"/>
</dbReference>
<dbReference type="InterPro" id="IPR050399">
    <property type="entry name" value="HPr"/>
</dbReference>
<dbReference type="InterPro" id="IPR035895">
    <property type="entry name" value="HPr-like_sf"/>
</dbReference>
<sequence>MVETELTLNNDQGLHARPADLFVRTANKFKSDITVRNLSTGSNDVNAKSILRILSLGVYSGHTIQIMANGEDENQAIEEIVTLVNHNFE</sequence>
<evidence type="ECO:0000256" key="3">
    <source>
        <dbReference type="ARBA" id="ARBA00022683"/>
    </source>
</evidence>
<dbReference type="SUPFAM" id="SSF55594">
    <property type="entry name" value="HPr-like"/>
    <property type="match status" value="1"/>
</dbReference>
<protein>
    <submittedName>
        <fullName evidence="5">Phosphocarrier protein</fullName>
    </submittedName>
</protein>
<evidence type="ECO:0000259" key="4">
    <source>
        <dbReference type="PROSITE" id="PS51350"/>
    </source>
</evidence>